<evidence type="ECO:0000313" key="3">
    <source>
        <dbReference type="Proteomes" id="UP000675881"/>
    </source>
</evidence>
<feature type="compositionally biased region" description="Basic and acidic residues" evidence="1">
    <location>
        <begin position="246"/>
        <end position="258"/>
    </location>
</feature>
<dbReference type="Proteomes" id="UP000675881">
    <property type="component" value="Chromosome 1"/>
</dbReference>
<feature type="compositionally biased region" description="Basic and acidic residues" evidence="1">
    <location>
        <begin position="304"/>
        <end position="317"/>
    </location>
</feature>
<organism evidence="2 3">
    <name type="scientific">Lepeophtheirus salmonis</name>
    <name type="common">Salmon louse</name>
    <name type="synonym">Caligus salmonis</name>
    <dbReference type="NCBI Taxonomy" id="72036"/>
    <lineage>
        <taxon>Eukaryota</taxon>
        <taxon>Metazoa</taxon>
        <taxon>Ecdysozoa</taxon>
        <taxon>Arthropoda</taxon>
        <taxon>Crustacea</taxon>
        <taxon>Multicrustacea</taxon>
        <taxon>Hexanauplia</taxon>
        <taxon>Copepoda</taxon>
        <taxon>Siphonostomatoida</taxon>
        <taxon>Caligidae</taxon>
        <taxon>Lepeophtheirus</taxon>
    </lineage>
</organism>
<feature type="region of interest" description="Disordered" evidence="1">
    <location>
        <begin position="172"/>
        <end position="198"/>
    </location>
</feature>
<accession>A0A7R8GYP3</accession>
<evidence type="ECO:0000256" key="1">
    <source>
        <dbReference type="SAM" id="MobiDB-lite"/>
    </source>
</evidence>
<evidence type="ECO:0000313" key="2">
    <source>
        <dbReference type="EMBL" id="CAF2750500.1"/>
    </source>
</evidence>
<proteinExistence type="predicted"/>
<feature type="compositionally biased region" description="Basic and acidic residues" evidence="1">
    <location>
        <begin position="348"/>
        <end position="373"/>
    </location>
</feature>
<name>A0A7R8GYP3_LEPSM</name>
<keyword evidence="3" id="KW-1185">Reference proteome</keyword>
<sequence length="474" mass="54759">MLKLFIFVKMKMMRPASRRPLPLLHPHLSLTSYESTHSIDIPSVFHNHSNLRILDELRRDSNDKKEIESLKLNNNNNIDSGLVNDENFQNTTEEIDIDAILGYPNSNEDSCLQNDTITVVDEELDLTNNVPSMDEDHEFRDEVKKKHSSPKKLKDKYSVFEKIKLTLSRKKYDQNDSELSSDEKGNQKKIDNIHNKGDSLNISDENHFGLVVFQKSNGFGSGKRSPQKSFDNINDKNRIRCNSESSLDKRIDSKKHDYTQAADKNIHNKSNPVSDHEKSQSTGSSKFQSKFLLKKYSDMSLPRSRTERKSVEKDEKKFRMRSSSLPRTKFGLPNRRASLIRQPSTDHVVPKSEDSHDEPHSHEEVNSKMRTKSEPNIFENGISNRPENPRRQYGRRSGRFRRAPPSRQIITIQNRPHSSERSGVLTEEEKRLNGNEIRPRHRASSLPRLNSGSRQRRRSQGRNSAHSNDLCNIQ</sequence>
<feature type="region of interest" description="Disordered" evidence="1">
    <location>
        <begin position="217"/>
        <end position="474"/>
    </location>
</feature>
<feature type="region of interest" description="Disordered" evidence="1">
    <location>
        <begin position="128"/>
        <end position="151"/>
    </location>
</feature>
<reference evidence="2" key="1">
    <citation type="submission" date="2021-02" db="EMBL/GenBank/DDBJ databases">
        <authorList>
            <person name="Bekaert M."/>
        </authorList>
    </citation>
    <scope>NUCLEOTIDE SEQUENCE</scope>
    <source>
        <strain evidence="2">IoA-00</strain>
    </source>
</reference>
<feature type="compositionally biased region" description="Basic residues" evidence="1">
    <location>
        <begin position="392"/>
        <end position="404"/>
    </location>
</feature>
<dbReference type="EMBL" id="HG994580">
    <property type="protein sequence ID" value="CAF2750500.1"/>
    <property type="molecule type" value="Genomic_DNA"/>
</dbReference>
<feature type="compositionally biased region" description="Polar residues" evidence="1">
    <location>
        <begin position="465"/>
        <end position="474"/>
    </location>
</feature>
<dbReference type="AlphaFoldDB" id="A0A7R8GYP3"/>
<protein>
    <submittedName>
        <fullName evidence="2">(salmon louse) hypothetical protein</fullName>
    </submittedName>
</protein>
<feature type="compositionally biased region" description="Basic and acidic residues" evidence="1">
    <location>
        <begin position="181"/>
        <end position="197"/>
    </location>
</feature>
<gene>
    <name evidence="2" type="ORF">LSAA_1890</name>
</gene>